<comment type="caution">
    <text evidence="1">The sequence shown here is derived from an EMBL/GenBank/DDBJ whole genome shotgun (WGS) entry which is preliminary data.</text>
</comment>
<proteinExistence type="predicted"/>
<dbReference type="Proteomes" id="UP000324222">
    <property type="component" value="Unassembled WGS sequence"/>
</dbReference>
<protein>
    <submittedName>
        <fullName evidence="1">Uncharacterized protein</fullName>
    </submittedName>
</protein>
<reference evidence="1 2" key="1">
    <citation type="submission" date="2019-05" db="EMBL/GenBank/DDBJ databases">
        <title>Another draft genome of Portunus trituberculatus and its Hox gene families provides insights of decapod evolution.</title>
        <authorList>
            <person name="Jeong J.-H."/>
            <person name="Song I."/>
            <person name="Kim S."/>
            <person name="Choi T."/>
            <person name="Kim D."/>
            <person name="Ryu S."/>
            <person name="Kim W."/>
        </authorList>
    </citation>
    <scope>NUCLEOTIDE SEQUENCE [LARGE SCALE GENOMIC DNA]</scope>
    <source>
        <tissue evidence="1">Muscle</tissue>
    </source>
</reference>
<evidence type="ECO:0000313" key="1">
    <source>
        <dbReference type="EMBL" id="MPC54767.1"/>
    </source>
</evidence>
<sequence length="121" mass="13796">MLYSERVKVMHLVVLEVNGAHQHLDGRRRVYTTVCFYGFHSRTPSNNDVTPVFVAAAVEGTVYEDPHFTGLSSSAASRKMARSIQTTYRSLFFARPCWKNHGYSFAQYGLRFCDVIVRQSP</sequence>
<keyword evidence="2" id="KW-1185">Reference proteome</keyword>
<gene>
    <name evidence="1" type="ORF">E2C01_048692</name>
</gene>
<evidence type="ECO:0000313" key="2">
    <source>
        <dbReference type="Proteomes" id="UP000324222"/>
    </source>
</evidence>
<accession>A0A5B7GBN7</accession>
<dbReference type="EMBL" id="VSRR010012620">
    <property type="protein sequence ID" value="MPC54767.1"/>
    <property type="molecule type" value="Genomic_DNA"/>
</dbReference>
<dbReference type="AlphaFoldDB" id="A0A5B7GBN7"/>
<organism evidence="1 2">
    <name type="scientific">Portunus trituberculatus</name>
    <name type="common">Swimming crab</name>
    <name type="synonym">Neptunus trituberculatus</name>
    <dbReference type="NCBI Taxonomy" id="210409"/>
    <lineage>
        <taxon>Eukaryota</taxon>
        <taxon>Metazoa</taxon>
        <taxon>Ecdysozoa</taxon>
        <taxon>Arthropoda</taxon>
        <taxon>Crustacea</taxon>
        <taxon>Multicrustacea</taxon>
        <taxon>Malacostraca</taxon>
        <taxon>Eumalacostraca</taxon>
        <taxon>Eucarida</taxon>
        <taxon>Decapoda</taxon>
        <taxon>Pleocyemata</taxon>
        <taxon>Brachyura</taxon>
        <taxon>Eubrachyura</taxon>
        <taxon>Portunoidea</taxon>
        <taxon>Portunidae</taxon>
        <taxon>Portuninae</taxon>
        <taxon>Portunus</taxon>
    </lineage>
</organism>
<name>A0A5B7GBN7_PORTR</name>